<dbReference type="Gene3D" id="1.10.1660.10">
    <property type="match status" value="1"/>
</dbReference>
<keyword evidence="8" id="KW-1185">Reference proteome</keyword>
<dbReference type="InterPro" id="IPR000551">
    <property type="entry name" value="MerR-type_HTH_dom"/>
</dbReference>
<evidence type="ECO:0000313" key="8">
    <source>
        <dbReference type="Proteomes" id="UP000320496"/>
    </source>
</evidence>
<dbReference type="PROSITE" id="PS50172">
    <property type="entry name" value="BRCT"/>
    <property type="match status" value="1"/>
</dbReference>
<dbReference type="OrthoDB" id="261498at2"/>
<dbReference type="AlphaFoldDB" id="A0A517Z286"/>
<dbReference type="PANTHER" id="PTHR44943">
    <property type="entry name" value="CELLULOSE SYNTHASE OPERON PROTEIN C"/>
    <property type="match status" value="1"/>
</dbReference>
<organism evidence="7 8">
    <name type="scientific">Maioricimonas rarisocia</name>
    <dbReference type="NCBI Taxonomy" id="2528026"/>
    <lineage>
        <taxon>Bacteria</taxon>
        <taxon>Pseudomonadati</taxon>
        <taxon>Planctomycetota</taxon>
        <taxon>Planctomycetia</taxon>
        <taxon>Planctomycetales</taxon>
        <taxon>Planctomycetaceae</taxon>
        <taxon>Maioricimonas</taxon>
    </lineage>
</organism>
<dbReference type="GO" id="GO:0006355">
    <property type="term" value="P:regulation of DNA-templated transcription"/>
    <property type="evidence" value="ECO:0007669"/>
    <property type="project" value="InterPro"/>
</dbReference>
<feature type="region of interest" description="Disordered" evidence="4">
    <location>
        <begin position="233"/>
        <end position="258"/>
    </location>
</feature>
<dbReference type="CDD" id="cd17748">
    <property type="entry name" value="BRCT_DNA_ligase_like"/>
    <property type="match status" value="1"/>
</dbReference>
<accession>A0A517Z286</accession>
<dbReference type="Gene3D" id="3.40.50.10190">
    <property type="entry name" value="BRCT domain"/>
    <property type="match status" value="1"/>
</dbReference>
<feature type="repeat" description="TPR" evidence="3">
    <location>
        <begin position="334"/>
        <end position="367"/>
    </location>
</feature>
<feature type="compositionally biased region" description="Low complexity" evidence="4">
    <location>
        <begin position="238"/>
        <end position="253"/>
    </location>
</feature>
<evidence type="ECO:0000259" key="5">
    <source>
        <dbReference type="PROSITE" id="PS50172"/>
    </source>
</evidence>
<dbReference type="PROSITE" id="PS50937">
    <property type="entry name" value="HTH_MERR_2"/>
    <property type="match status" value="1"/>
</dbReference>
<protein>
    <submittedName>
        <fullName evidence="7">DNA polymerase III subunit epsilon</fullName>
    </submittedName>
</protein>
<dbReference type="InterPro" id="IPR036420">
    <property type="entry name" value="BRCT_dom_sf"/>
</dbReference>
<evidence type="ECO:0000313" key="7">
    <source>
        <dbReference type="EMBL" id="QDU36577.1"/>
    </source>
</evidence>
<dbReference type="Pfam" id="PF13411">
    <property type="entry name" value="MerR_1"/>
    <property type="match status" value="1"/>
</dbReference>
<evidence type="ECO:0000256" key="2">
    <source>
        <dbReference type="ARBA" id="ARBA00022803"/>
    </source>
</evidence>
<dbReference type="SMART" id="SM00422">
    <property type="entry name" value="HTH_MERR"/>
    <property type="match status" value="1"/>
</dbReference>
<dbReference type="SUPFAM" id="SSF52113">
    <property type="entry name" value="BRCT domain"/>
    <property type="match status" value="1"/>
</dbReference>
<evidence type="ECO:0000256" key="4">
    <source>
        <dbReference type="SAM" id="MobiDB-lite"/>
    </source>
</evidence>
<gene>
    <name evidence="7" type="ORF">Mal4_08640</name>
</gene>
<dbReference type="GO" id="GO:0003677">
    <property type="term" value="F:DNA binding"/>
    <property type="evidence" value="ECO:0007669"/>
    <property type="project" value="InterPro"/>
</dbReference>
<reference evidence="7 8" key="1">
    <citation type="submission" date="2019-02" db="EMBL/GenBank/DDBJ databases">
        <title>Deep-cultivation of Planctomycetes and their phenomic and genomic characterization uncovers novel biology.</title>
        <authorList>
            <person name="Wiegand S."/>
            <person name="Jogler M."/>
            <person name="Boedeker C."/>
            <person name="Pinto D."/>
            <person name="Vollmers J."/>
            <person name="Rivas-Marin E."/>
            <person name="Kohn T."/>
            <person name="Peeters S.H."/>
            <person name="Heuer A."/>
            <person name="Rast P."/>
            <person name="Oberbeckmann S."/>
            <person name="Bunk B."/>
            <person name="Jeske O."/>
            <person name="Meyerdierks A."/>
            <person name="Storesund J.E."/>
            <person name="Kallscheuer N."/>
            <person name="Luecker S."/>
            <person name="Lage O.M."/>
            <person name="Pohl T."/>
            <person name="Merkel B.J."/>
            <person name="Hornburger P."/>
            <person name="Mueller R.-W."/>
            <person name="Bruemmer F."/>
            <person name="Labrenz M."/>
            <person name="Spormann A.M."/>
            <person name="Op den Camp H."/>
            <person name="Overmann J."/>
            <person name="Amann R."/>
            <person name="Jetten M.S.M."/>
            <person name="Mascher T."/>
            <person name="Medema M.H."/>
            <person name="Devos D.P."/>
            <person name="Kaster A.-K."/>
            <person name="Ovreas L."/>
            <person name="Rohde M."/>
            <person name="Galperin M.Y."/>
            <person name="Jogler C."/>
        </authorList>
    </citation>
    <scope>NUCLEOTIDE SEQUENCE [LARGE SCALE GENOMIC DNA]</scope>
    <source>
        <strain evidence="7 8">Mal4</strain>
    </source>
</reference>
<proteinExistence type="predicted"/>
<dbReference type="PANTHER" id="PTHR44943:SF8">
    <property type="entry name" value="TPR REPEAT-CONTAINING PROTEIN MJ0263"/>
    <property type="match status" value="1"/>
</dbReference>
<dbReference type="SMART" id="SM00028">
    <property type="entry name" value="TPR"/>
    <property type="match status" value="4"/>
</dbReference>
<dbReference type="InterPro" id="IPR051685">
    <property type="entry name" value="Ycf3/AcsC/BcsC/TPR_MFPF"/>
</dbReference>
<evidence type="ECO:0000256" key="3">
    <source>
        <dbReference type="PROSITE-ProRule" id="PRU00339"/>
    </source>
</evidence>
<dbReference type="PROSITE" id="PS50293">
    <property type="entry name" value="TPR_REGION"/>
    <property type="match status" value="1"/>
</dbReference>
<dbReference type="Gene3D" id="1.25.40.10">
    <property type="entry name" value="Tetratricopeptide repeat domain"/>
    <property type="match status" value="1"/>
</dbReference>
<dbReference type="Proteomes" id="UP000320496">
    <property type="component" value="Chromosome"/>
</dbReference>
<dbReference type="InterPro" id="IPR009061">
    <property type="entry name" value="DNA-bd_dom_put_sf"/>
</dbReference>
<evidence type="ECO:0000259" key="6">
    <source>
        <dbReference type="PROSITE" id="PS50937"/>
    </source>
</evidence>
<feature type="domain" description="BRCT" evidence="5">
    <location>
        <begin position="15"/>
        <end position="102"/>
    </location>
</feature>
<dbReference type="EMBL" id="CP036275">
    <property type="protein sequence ID" value="QDU36577.1"/>
    <property type="molecule type" value="Genomic_DNA"/>
</dbReference>
<feature type="region of interest" description="Disordered" evidence="4">
    <location>
        <begin position="1"/>
        <end position="21"/>
    </location>
</feature>
<name>A0A517Z286_9PLAN</name>
<feature type="domain" description="HTH merR-type" evidence="6">
    <location>
        <begin position="117"/>
        <end position="185"/>
    </location>
</feature>
<dbReference type="SUPFAM" id="SSF46955">
    <property type="entry name" value="Putative DNA-binding domain"/>
    <property type="match status" value="1"/>
</dbReference>
<dbReference type="SUPFAM" id="SSF48452">
    <property type="entry name" value="TPR-like"/>
    <property type="match status" value="1"/>
</dbReference>
<dbReference type="InterPro" id="IPR011990">
    <property type="entry name" value="TPR-like_helical_dom_sf"/>
</dbReference>
<keyword evidence="2 3" id="KW-0802">TPR repeat</keyword>
<dbReference type="InterPro" id="IPR001357">
    <property type="entry name" value="BRCT_dom"/>
</dbReference>
<dbReference type="Pfam" id="PF13432">
    <property type="entry name" value="TPR_16"/>
    <property type="match status" value="2"/>
</dbReference>
<dbReference type="PROSITE" id="PS50005">
    <property type="entry name" value="TPR"/>
    <property type="match status" value="1"/>
</dbReference>
<dbReference type="KEGG" id="mri:Mal4_08640"/>
<evidence type="ECO:0000256" key="1">
    <source>
        <dbReference type="ARBA" id="ARBA00022737"/>
    </source>
</evidence>
<keyword evidence="1" id="KW-0677">Repeat</keyword>
<dbReference type="InterPro" id="IPR019734">
    <property type="entry name" value="TPR_rpt"/>
</dbReference>
<sequence>MADPPPQSEHPSPVRSSPSLQGERVAFTGTLASMTHAKAAELVAEHGGTSTDHVSRQTTMLVVGEEGWPLDDDGQPSLKIRQAERWIEEGAPLRIINESDWLHLLGLTERCDEIHRLYTPAMLSSLLGISVHLVRTWERCGLIRPVRKTYRLPYFDFAEVNCVRRLNELLDAGVSRRELESSLRSLPSVRRGDERPLEQLDLLVRNSHIVVRDDHGLIVPTSGQRLLDFSIPDESEPAEVPSPESEARPPSVRFRPAEPEHETWSSGDWFSQGCLLSECGELKAACEAFRLCLMTDAQNAEAHFRLAECLYRLDNVPGALERYHAAVENDHGYLEAWTQIGSLHRELGELDAAVDAFDIALDIHPDYPDAHFQKAETLAELGRMDEAAPHWLRYLDYDVRGPWADVARQRLQDVPADVAGLSRP</sequence>
<dbReference type="RefSeq" id="WP_145367222.1">
    <property type="nucleotide sequence ID" value="NZ_CP036275.1"/>
</dbReference>